<feature type="domain" description="CARD" evidence="2">
    <location>
        <begin position="1"/>
        <end position="90"/>
    </location>
</feature>
<dbReference type="RefSeq" id="XP_019629609.1">
    <property type="nucleotide sequence ID" value="XM_019774050.1"/>
</dbReference>
<feature type="compositionally biased region" description="Basic and acidic residues" evidence="1">
    <location>
        <begin position="501"/>
        <end position="517"/>
    </location>
</feature>
<accession>A0A6P4Z6Q5</accession>
<feature type="compositionally biased region" description="Polar residues" evidence="1">
    <location>
        <begin position="331"/>
        <end position="345"/>
    </location>
</feature>
<dbReference type="InterPro" id="IPR011029">
    <property type="entry name" value="DEATH-like_dom_sf"/>
</dbReference>
<dbReference type="InterPro" id="IPR001315">
    <property type="entry name" value="CARD"/>
</dbReference>
<gene>
    <name evidence="4" type="primary">LOC109473900</name>
</gene>
<dbReference type="GO" id="GO:0042981">
    <property type="term" value="P:regulation of apoptotic process"/>
    <property type="evidence" value="ECO:0007669"/>
    <property type="project" value="InterPro"/>
</dbReference>
<dbReference type="FunFam" id="1.10.533.10:FF:000184">
    <property type="entry name" value="Uncharacterized protein"/>
    <property type="match status" value="1"/>
</dbReference>
<evidence type="ECO:0000259" key="2">
    <source>
        <dbReference type="PROSITE" id="PS50209"/>
    </source>
</evidence>
<dbReference type="GO" id="GO:0002020">
    <property type="term" value="F:protease binding"/>
    <property type="evidence" value="ECO:0007669"/>
    <property type="project" value="InterPro"/>
</dbReference>
<dbReference type="SUPFAM" id="SSF47986">
    <property type="entry name" value="DEATH domain"/>
    <property type="match status" value="2"/>
</dbReference>
<name>A0A6P4Z6Q5_BRABE</name>
<dbReference type="GeneID" id="109473900"/>
<dbReference type="PROSITE" id="PS50209">
    <property type="entry name" value="CARD"/>
    <property type="match status" value="2"/>
</dbReference>
<organism evidence="3 4">
    <name type="scientific">Branchiostoma belcheri</name>
    <name type="common">Amphioxus</name>
    <dbReference type="NCBI Taxonomy" id="7741"/>
    <lineage>
        <taxon>Eukaryota</taxon>
        <taxon>Metazoa</taxon>
        <taxon>Chordata</taxon>
        <taxon>Cephalochordata</taxon>
        <taxon>Leptocardii</taxon>
        <taxon>Amphioxiformes</taxon>
        <taxon>Branchiostomatidae</taxon>
        <taxon>Branchiostoma</taxon>
    </lineage>
</organism>
<feature type="compositionally biased region" description="Polar residues" evidence="1">
    <location>
        <begin position="384"/>
        <end position="396"/>
    </location>
</feature>
<dbReference type="CDD" id="cd01671">
    <property type="entry name" value="CARD"/>
    <property type="match status" value="2"/>
</dbReference>
<feature type="compositionally biased region" description="Acidic residues" evidence="1">
    <location>
        <begin position="468"/>
        <end position="480"/>
    </location>
</feature>
<evidence type="ECO:0000256" key="1">
    <source>
        <dbReference type="SAM" id="MobiDB-lite"/>
    </source>
</evidence>
<feature type="domain" description="CARD" evidence="2">
    <location>
        <begin position="127"/>
        <end position="216"/>
    </location>
</feature>
<sequence>MRDRVKKKLEEARGPLVKEMQPLPVFGLLFQNGILTSDQLDDILPHKERLQLNEKVLDELPTKGDEAFNVFTFALNEHHQPQLKELLEKDDGVGSPHADKEYDPSYPTSPEPITKLIGTIPLAKNKMNPVLQDRLEQRRERIVSEMQPLTLFGLFHQNKVFDLDDMDRLLPPGEREKVNERLLDILPERDDQGYDILKFALEESDQDHLLKYMDGKKTQPTGTGTGTGPRPGDSDGRQTNGYMTFPKSADEAHSGKEPGFPSQDPGFPVEAPRHADEAHSARLPEFSSERPRHLGPGPLETPRYADEAHSAPPPGFSEGSSPFSRPEKQSYKGSPRSSDNSTDPSLNREGLSASTGEIPRKRTFTEKVKDYMDEKFGGKKKDWQGSSSSISDQDLPTQPKFAGSEPDLRMRKPKKGHVSFEPLDVDGVEESRWKSGQPTIDKPKWTKPSVDLKAPNWSFRKSKGDADVNAEVESPDYEGPEVDKPSRWSIKKPNWKAPEFNLKKPSFEGPDIKKPSLDLEAPNWGSKGDVDVESPNYEGPEVDKPSRWSIKKPNWKAPEFNLKKPSFEGPDIKKPSLDLQAPSWGSKGDADVESPDYEGPEVDKPSRWSLKKPSFKSPNLNVKKPNLEMPDVNMSRPHLSAPDISFQKPRFEGNGPELKSPPKWGFKRPDWSFRKSSNDLDSPNDNDVSIEGGDVNMSAPNVQLQRSDEVHADPRVKAKMPFVDSGHEPGTSSDSDDDDIDRRKRSSFLDRFFRKSREDLSAPDKTTGKPTKTSDKQTVTPEMEKEMKEAAARIAKNERMLKLLHDMTDKALYHAVKKENLEDKGQKDLAKLIRTPGKEPRNDEGVVLLDKMTEELQYLQKQRTSDQVQAPAWYANVNTAMHDTYNTLMLQTISTRSALAELESTLKMYRRDKHLRRYVDKELK</sequence>
<reference evidence="4" key="1">
    <citation type="submission" date="2025-08" db="UniProtKB">
        <authorList>
            <consortium name="RefSeq"/>
        </authorList>
    </citation>
    <scope>IDENTIFICATION</scope>
    <source>
        <tissue evidence="4">Gonad</tissue>
    </source>
</reference>
<evidence type="ECO:0000313" key="3">
    <source>
        <dbReference type="Proteomes" id="UP000515135"/>
    </source>
</evidence>
<dbReference type="Gene3D" id="1.10.533.10">
    <property type="entry name" value="Death Domain, Fas"/>
    <property type="match status" value="2"/>
</dbReference>
<dbReference type="PANTHER" id="PTHR15034">
    <property type="entry name" value="DEATH DOMAIN-CONTAINING PROTEIN CRADD"/>
    <property type="match status" value="1"/>
</dbReference>
<feature type="compositionally biased region" description="Basic and acidic residues" evidence="1">
    <location>
        <begin position="358"/>
        <end position="383"/>
    </location>
</feature>
<proteinExistence type="predicted"/>
<feature type="region of interest" description="Disordered" evidence="1">
    <location>
        <begin position="90"/>
        <end position="111"/>
    </location>
</feature>
<dbReference type="AlphaFoldDB" id="A0A6P4Z6Q5"/>
<dbReference type="Pfam" id="PF00619">
    <property type="entry name" value="CARD"/>
    <property type="match status" value="2"/>
</dbReference>
<feature type="compositionally biased region" description="Acidic residues" evidence="1">
    <location>
        <begin position="591"/>
        <end position="600"/>
    </location>
</feature>
<feature type="compositionally biased region" description="Basic and acidic residues" evidence="1">
    <location>
        <begin position="706"/>
        <end position="716"/>
    </location>
</feature>
<keyword evidence="3" id="KW-1185">Reference proteome</keyword>
<dbReference type="SMART" id="SM00114">
    <property type="entry name" value="CARD"/>
    <property type="match status" value="1"/>
</dbReference>
<feature type="compositionally biased region" description="Basic and acidic residues" evidence="1">
    <location>
        <begin position="747"/>
        <end position="762"/>
    </location>
</feature>
<feature type="compositionally biased region" description="Low complexity" evidence="1">
    <location>
        <begin position="679"/>
        <end position="689"/>
    </location>
</feature>
<feature type="region of interest" description="Disordered" evidence="1">
    <location>
        <begin position="214"/>
        <end position="783"/>
    </location>
</feature>
<dbReference type="InterPro" id="IPR037939">
    <property type="entry name" value="CRADD"/>
</dbReference>
<dbReference type="PANTHER" id="PTHR15034:SF5">
    <property type="entry name" value="DEATH DOMAIN-CONTAINING PROTEIN CRADD"/>
    <property type="match status" value="1"/>
</dbReference>
<dbReference type="GO" id="GO:0070513">
    <property type="term" value="F:death domain binding"/>
    <property type="evidence" value="ECO:0007669"/>
    <property type="project" value="InterPro"/>
</dbReference>
<feature type="compositionally biased region" description="Basic and acidic residues" evidence="1">
    <location>
        <begin position="90"/>
        <end position="103"/>
    </location>
</feature>
<protein>
    <submittedName>
        <fullName evidence="4">Neuroblast differentiation-associated protein AHNAK-like isoform X2</fullName>
    </submittedName>
</protein>
<feature type="compositionally biased region" description="Polar residues" evidence="1">
    <location>
        <begin position="768"/>
        <end position="780"/>
    </location>
</feature>
<feature type="compositionally biased region" description="Basic and acidic residues" evidence="1">
    <location>
        <begin position="271"/>
        <end position="292"/>
    </location>
</feature>
<dbReference type="OrthoDB" id="10031931at2759"/>
<feature type="compositionally biased region" description="Basic and acidic residues" evidence="1">
    <location>
        <begin position="561"/>
        <end position="576"/>
    </location>
</feature>
<evidence type="ECO:0000313" key="4">
    <source>
        <dbReference type="RefSeq" id="XP_019629609.1"/>
    </source>
</evidence>
<dbReference type="Proteomes" id="UP000515135">
    <property type="component" value="Unplaced"/>
</dbReference>
<feature type="compositionally biased region" description="Basic and acidic residues" evidence="1">
    <location>
        <begin position="667"/>
        <end position="678"/>
    </location>
</feature>